<organism evidence="3 4">
    <name type="scientific">Streptomyces griseorubiginosus</name>
    <dbReference type="NCBI Taxonomy" id="67304"/>
    <lineage>
        <taxon>Bacteria</taxon>
        <taxon>Bacillati</taxon>
        <taxon>Actinomycetota</taxon>
        <taxon>Actinomycetes</taxon>
        <taxon>Kitasatosporales</taxon>
        <taxon>Streptomycetaceae</taxon>
        <taxon>Streptomyces</taxon>
    </lineage>
</organism>
<feature type="signal peptide" evidence="2">
    <location>
        <begin position="1"/>
        <end position="25"/>
    </location>
</feature>
<dbReference type="EMBL" id="LMWV01000015">
    <property type="protein sequence ID" value="KUN66141.1"/>
    <property type="molecule type" value="Genomic_DNA"/>
</dbReference>
<dbReference type="RefSeq" id="WP_062238311.1">
    <property type="nucleotide sequence ID" value="NZ_JBIBHB010000007.1"/>
</dbReference>
<evidence type="ECO:0000256" key="2">
    <source>
        <dbReference type="SAM" id="SignalP"/>
    </source>
</evidence>
<reference evidence="3 4" key="1">
    <citation type="submission" date="2015-10" db="EMBL/GenBank/DDBJ databases">
        <title>Draft genome sequence of Streptomyces griseorubiginosus DSM 40469, type strain for the species Streptomyces griseorubiginosus.</title>
        <authorList>
            <person name="Ruckert C."/>
            <person name="Winkler A."/>
            <person name="Kalinowski J."/>
            <person name="Kampfer P."/>
            <person name="Glaeser S."/>
        </authorList>
    </citation>
    <scope>NUCLEOTIDE SEQUENCE [LARGE SCALE GENOMIC DNA]</scope>
    <source>
        <strain evidence="3 4">DSM 40469</strain>
    </source>
</reference>
<dbReference type="AlphaFoldDB" id="A0A101S2L1"/>
<evidence type="ECO:0000313" key="3">
    <source>
        <dbReference type="EMBL" id="KUN66141.1"/>
    </source>
</evidence>
<accession>A0A101S2L1</accession>
<feature type="chain" id="PRO_5007105656" description="Secreted protein" evidence="2">
    <location>
        <begin position="26"/>
        <end position="131"/>
    </location>
</feature>
<dbReference type="Proteomes" id="UP000054375">
    <property type="component" value="Unassembled WGS sequence"/>
</dbReference>
<keyword evidence="2" id="KW-0732">Signal</keyword>
<gene>
    <name evidence="3" type="ORF">AQJ54_17385</name>
</gene>
<evidence type="ECO:0000256" key="1">
    <source>
        <dbReference type="SAM" id="MobiDB-lite"/>
    </source>
</evidence>
<comment type="caution">
    <text evidence="3">The sequence shown here is derived from an EMBL/GenBank/DDBJ whole genome shotgun (WGS) entry which is preliminary data.</text>
</comment>
<feature type="region of interest" description="Disordered" evidence="1">
    <location>
        <begin position="85"/>
        <end position="118"/>
    </location>
</feature>
<protein>
    <recommendedName>
        <fullName evidence="5">Secreted protein</fullName>
    </recommendedName>
</protein>
<evidence type="ECO:0000313" key="4">
    <source>
        <dbReference type="Proteomes" id="UP000054375"/>
    </source>
</evidence>
<sequence length="131" mass="13711">MFRGGAVRTALAALTAVLFALQFFAPTEGFATAHTVRHVEAKAPAGSQPPGSTLRIEAATKRHCNPAGDPTGPLRARDRHRAVDFAPQGPDRAALTQESATTPGHHSVPSGFPLSRPSTAHAPAALQVFRC</sequence>
<proteinExistence type="predicted"/>
<name>A0A101S2L1_9ACTN</name>
<keyword evidence="4" id="KW-1185">Reference proteome</keyword>
<evidence type="ECO:0008006" key="5">
    <source>
        <dbReference type="Google" id="ProtNLM"/>
    </source>
</evidence>